<dbReference type="Gene3D" id="2.60.40.10">
    <property type="entry name" value="Immunoglobulins"/>
    <property type="match status" value="1"/>
</dbReference>
<dbReference type="PANTHER" id="PTHR12231">
    <property type="entry name" value="CTX-RELATED TYPE I TRANSMEMBRANE PROTEIN"/>
    <property type="match status" value="1"/>
</dbReference>
<dbReference type="SUPFAM" id="SSF48726">
    <property type="entry name" value="Immunoglobulin"/>
    <property type="match status" value="1"/>
</dbReference>
<organism evidence="6 7">
    <name type="scientific">Petrolisthes manimaculis</name>
    <dbReference type="NCBI Taxonomy" id="1843537"/>
    <lineage>
        <taxon>Eukaryota</taxon>
        <taxon>Metazoa</taxon>
        <taxon>Ecdysozoa</taxon>
        <taxon>Arthropoda</taxon>
        <taxon>Crustacea</taxon>
        <taxon>Multicrustacea</taxon>
        <taxon>Malacostraca</taxon>
        <taxon>Eumalacostraca</taxon>
        <taxon>Eucarida</taxon>
        <taxon>Decapoda</taxon>
        <taxon>Pleocyemata</taxon>
        <taxon>Anomura</taxon>
        <taxon>Galatheoidea</taxon>
        <taxon>Porcellanidae</taxon>
        <taxon>Petrolisthes</taxon>
    </lineage>
</organism>
<comment type="caution">
    <text evidence="6">The sequence shown here is derived from an EMBL/GenBank/DDBJ whole genome shotgun (WGS) entry which is preliminary data.</text>
</comment>
<keyword evidence="1" id="KW-0677">Repeat</keyword>
<dbReference type="Proteomes" id="UP001292094">
    <property type="component" value="Unassembled WGS sequence"/>
</dbReference>
<dbReference type="EMBL" id="JAWZYT010004608">
    <property type="protein sequence ID" value="KAK4293218.1"/>
    <property type="molecule type" value="Genomic_DNA"/>
</dbReference>
<evidence type="ECO:0000313" key="6">
    <source>
        <dbReference type="EMBL" id="KAK4293218.1"/>
    </source>
</evidence>
<evidence type="ECO:0000259" key="5">
    <source>
        <dbReference type="PROSITE" id="PS50835"/>
    </source>
</evidence>
<gene>
    <name evidence="6" type="ORF">Pmani_034067</name>
</gene>
<keyword evidence="2" id="KW-1015">Disulfide bond</keyword>
<evidence type="ECO:0000256" key="3">
    <source>
        <dbReference type="ARBA" id="ARBA00023319"/>
    </source>
</evidence>
<evidence type="ECO:0000256" key="4">
    <source>
        <dbReference type="SAM" id="MobiDB-lite"/>
    </source>
</evidence>
<dbReference type="PANTHER" id="PTHR12231:SF157">
    <property type="entry name" value="DPR-INTERACTING PROTEIN EPSILON-RELATED"/>
    <property type="match status" value="1"/>
</dbReference>
<dbReference type="InterPro" id="IPR036179">
    <property type="entry name" value="Ig-like_dom_sf"/>
</dbReference>
<keyword evidence="3" id="KW-0393">Immunoglobulin domain</keyword>
<reference evidence="6" key="1">
    <citation type="submission" date="2023-11" db="EMBL/GenBank/DDBJ databases">
        <title>Genome assemblies of two species of porcelain crab, Petrolisthes cinctipes and Petrolisthes manimaculis (Anomura: Porcellanidae).</title>
        <authorList>
            <person name="Angst P."/>
        </authorList>
    </citation>
    <scope>NUCLEOTIDE SEQUENCE</scope>
    <source>
        <strain evidence="6">PB745_02</strain>
        <tissue evidence="6">Gill</tissue>
    </source>
</reference>
<dbReference type="InterPro" id="IPR013783">
    <property type="entry name" value="Ig-like_fold"/>
</dbReference>
<evidence type="ECO:0000256" key="1">
    <source>
        <dbReference type="ARBA" id="ARBA00022737"/>
    </source>
</evidence>
<sequence length="220" mass="24519">MGMGAYLCIASNGYPPTVSKRIVVSVDFPPMLWIPHQLIGAARGKTVVLECYTEAHPASLNYWTRGDGNMIYDSEKYHIENRIGNPEYKIHMLLTVRYMEETDFGTYRCVAKNPRGETDGSIKIYDSGPPPTTSPPPTTEAEMFDKINNQVWDLADNRTRKRPSPLAVSGHEGEGTQGERIEMEERLNLPALSANAVSLALAHHYCPLLLTLALIASHLY</sequence>
<name>A0AAE1NNI1_9EUCA</name>
<feature type="region of interest" description="Disordered" evidence="4">
    <location>
        <begin position="159"/>
        <end position="178"/>
    </location>
</feature>
<protein>
    <recommendedName>
        <fullName evidence="5">Ig-like domain-containing protein</fullName>
    </recommendedName>
</protein>
<dbReference type="PROSITE" id="PS50835">
    <property type="entry name" value="IG_LIKE"/>
    <property type="match status" value="1"/>
</dbReference>
<dbReference type="InterPro" id="IPR007110">
    <property type="entry name" value="Ig-like_dom"/>
</dbReference>
<evidence type="ECO:0000256" key="2">
    <source>
        <dbReference type="ARBA" id="ARBA00023157"/>
    </source>
</evidence>
<dbReference type="Pfam" id="PF13927">
    <property type="entry name" value="Ig_3"/>
    <property type="match status" value="1"/>
</dbReference>
<dbReference type="GO" id="GO:0043005">
    <property type="term" value="C:neuron projection"/>
    <property type="evidence" value="ECO:0007669"/>
    <property type="project" value="TreeGrafter"/>
</dbReference>
<dbReference type="AlphaFoldDB" id="A0AAE1NNI1"/>
<dbReference type="InterPro" id="IPR051170">
    <property type="entry name" value="Neural/epithelial_adhesion"/>
</dbReference>
<dbReference type="FunFam" id="2.60.40.10:FF:000376">
    <property type="entry name" value="CLUMA_CG000981, isoform A"/>
    <property type="match status" value="1"/>
</dbReference>
<evidence type="ECO:0000313" key="7">
    <source>
        <dbReference type="Proteomes" id="UP001292094"/>
    </source>
</evidence>
<feature type="domain" description="Ig-like" evidence="5">
    <location>
        <begin position="29"/>
        <end position="125"/>
    </location>
</feature>
<keyword evidence="7" id="KW-1185">Reference proteome</keyword>
<proteinExistence type="predicted"/>
<accession>A0AAE1NNI1</accession>